<feature type="compositionally biased region" description="Polar residues" evidence="1">
    <location>
        <begin position="1"/>
        <end position="14"/>
    </location>
</feature>
<dbReference type="Proteomes" id="UP000233551">
    <property type="component" value="Unassembled WGS sequence"/>
</dbReference>
<evidence type="ECO:0000256" key="1">
    <source>
        <dbReference type="SAM" id="MobiDB-lite"/>
    </source>
</evidence>
<gene>
    <name evidence="2" type="ORF">CRG98_029157</name>
</gene>
<sequence>MEAGKNSSSKLGSQSREREIGGVNVRGVYKNRGLGRKAGRDATGRARKGMSGCMGHRTRVGRRNLGCGRGAGGALPAGRGTSEVPWQRPRQSRAREWRRRRLDTECLRGSPK</sequence>
<organism evidence="2 3">
    <name type="scientific">Punica granatum</name>
    <name type="common">Pomegranate</name>
    <dbReference type="NCBI Taxonomy" id="22663"/>
    <lineage>
        <taxon>Eukaryota</taxon>
        <taxon>Viridiplantae</taxon>
        <taxon>Streptophyta</taxon>
        <taxon>Embryophyta</taxon>
        <taxon>Tracheophyta</taxon>
        <taxon>Spermatophyta</taxon>
        <taxon>Magnoliopsida</taxon>
        <taxon>eudicotyledons</taxon>
        <taxon>Gunneridae</taxon>
        <taxon>Pentapetalae</taxon>
        <taxon>rosids</taxon>
        <taxon>malvids</taxon>
        <taxon>Myrtales</taxon>
        <taxon>Lythraceae</taxon>
        <taxon>Punica</taxon>
    </lineage>
</organism>
<dbReference type="AlphaFoldDB" id="A0A2I0J2E3"/>
<accession>A0A2I0J2E3</accession>
<keyword evidence="3" id="KW-1185">Reference proteome</keyword>
<dbReference type="EMBL" id="PGOL01002115">
    <property type="protein sequence ID" value="PKI50407.1"/>
    <property type="molecule type" value="Genomic_DNA"/>
</dbReference>
<reference evidence="2 3" key="1">
    <citation type="submission" date="2017-11" db="EMBL/GenBank/DDBJ databases">
        <title>De-novo sequencing of pomegranate (Punica granatum L.) genome.</title>
        <authorList>
            <person name="Akparov Z."/>
            <person name="Amiraslanov A."/>
            <person name="Hajiyeva S."/>
            <person name="Abbasov M."/>
            <person name="Kaur K."/>
            <person name="Hamwieh A."/>
            <person name="Solovyev V."/>
            <person name="Salamov A."/>
            <person name="Braich B."/>
            <person name="Kosarev P."/>
            <person name="Mahmoud A."/>
            <person name="Hajiyev E."/>
            <person name="Babayeva S."/>
            <person name="Izzatullayeva V."/>
            <person name="Mammadov A."/>
            <person name="Mammadov A."/>
            <person name="Sharifova S."/>
            <person name="Ojaghi J."/>
            <person name="Eynullazada K."/>
            <person name="Bayramov B."/>
            <person name="Abdulazimova A."/>
            <person name="Shahmuradov I."/>
        </authorList>
    </citation>
    <scope>NUCLEOTIDE SEQUENCE [LARGE SCALE GENOMIC DNA]</scope>
    <source>
        <strain evidence="3">cv. AG2017</strain>
        <tissue evidence="2">Leaf</tissue>
    </source>
</reference>
<evidence type="ECO:0000313" key="3">
    <source>
        <dbReference type="Proteomes" id="UP000233551"/>
    </source>
</evidence>
<evidence type="ECO:0000313" key="2">
    <source>
        <dbReference type="EMBL" id="PKI50407.1"/>
    </source>
</evidence>
<proteinExistence type="predicted"/>
<protein>
    <submittedName>
        <fullName evidence="2">Uncharacterized protein</fullName>
    </submittedName>
</protein>
<name>A0A2I0J2E3_PUNGR</name>
<feature type="region of interest" description="Disordered" evidence="1">
    <location>
        <begin position="1"/>
        <end position="95"/>
    </location>
</feature>
<comment type="caution">
    <text evidence="2">The sequence shown here is derived from an EMBL/GenBank/DDBJ whole genome shotgun (WGS) entry which is preliminary data.</text>
</comment>